<evidence type="ECO:0000313" key="3">
    <source>
        <dbReference type="Proteomes" id="UP001596378"/>
    </source>
</evidence>
<dbReference type="PROSITE" id="PS51257">
    <property type="entry name" value="PROKAR_LIPOPROTEIN"/>
    <property type="match status" value="1"/>
</dbReference>
<keyword evidence="1" id="KW-0732">Signal</keyword>
<organism evidence="2 3">
    <name type="scientific">Cohnella cellulosilytica</name>
    <dbReference type="NCBI Taxonomy" id="986710"/>
    <lineage>
        <taxon>Bacteria</taxon>
        <taxon>Bacillati</taxon>
        <taxon>Bacillota</taxon>
        <taxon>Bacilli</taxon>
        <taxon>Bacillales</taxon>
        <taxon>Paenibacillaceae</taxon>
        <taxon>Cohnella</taxon>
    </lineage>
</organism>
<dbReference type="EMBL" id="JBHTAI010000012">
    <property type="protein sequence ID" value="MFC7150687.1"/>
    <property type="molecule type" value="Genomic_DNA"/>
</dbReference>
<reference evidence="3" key="1">
    <citation type="journal article" date="2019" name="Int. J. Syst. Evol. Microbiol.">
        <title>The Global Catalogue of Microorganisms (GCM) 10K type strain sequencing project: providing services to taxonomists for standard genome sequencing and annotation.</title>
        <authorList>
            <consortium name="The Broad Institute Genomics Platform"/>
            <consortium name="The Broad Institute Genome Sequencing Center for Infectious Disease"/>
            <person name="Wu L."/>
            <person name="Ma J."/>
        </authorList>
    </citation>
    <scope>NUCLEOTIDE SEQUENCE [LARGE SCALE GENOMIC DNA]</scope>
    <source>
        <strain evidence="3">KCTC 12907</strain>
    </source>
</reference>
<evidence type="ECO:0008006" key="4">
    <source>
        <dbReference type="Google" id="ProtNLM"/>
    </source>
</evidence>
<name>A0ABW2FGM4_9BACL</name>
<dbReference type="RefSeq" id="WP_378053442.1">
    <property type="nucleotide sequence ID" value="NZ_JBHMDN010000073.1"/>
</dbReference>
<evidence type="ECO:0000313" key="2">
    <source>
        <dbReference type="EMBL" id="MFC7150687.1"/>
    </source>
</evidence>
<evidence type="ECO:0000256" key="1">
    <source>
        <dbReference type="SAM" id="SignalP"/>
    </source>
</evidence>
<protein>
    <recommendedName>
        <fullName evidence="4">Sporulation protein</fullName>
    </recommendedName>
</protein>
<sequence>MKRQGVWMLAGFCLLLALTGCASNGKTNTGVKTQSYKQDGYLGQTNTHPGLPGHHIVTDYGNDNISMRQAIKNVPGVADSTVIFNGSDAYVTIKLDSGLSPREIPTVEQQAATVLRFNYPRYTIHVQSMK</sequence>
<dbReference type="Proteomes" id="UP001596378">
    <property type="component" value="Unassembled WGS sequence"/>
</dbReference>
<keyword evidence="3" id="KW-1185">Reference proteome</keyword>
<comment type="caution">
    <text evidence="2">The sequence shown here is derived from an EMBL/GenBank/DDBJ whole genome shotgun (WGS) entry which is preliminary data.</text>
</comment>
<gene>
    <name evidence="2" type="ORF">ACFQMJ_19320</name>
</gene>
<accession>A0ABW2FGM4</accession>
<proteinExistence type="predicted"/>
<feature type="signal peptide" evidence="1">
    <location>
        <begin position="1"/>
        <end position="22"/>
    </location>
</feature>
<feature type="chain" id="PRO_5045418240" description="Sporulation protein" evidence="1">
    <location>
        <begin position="23"/>
        <end position="130"/>
    </location>
</feature>